<dbReference type="Pfam" id="PF12833">
    <property type="entry name" value="HTH_18"/>
    <property type="match status" value="1"/>
</dbReference>
<evidence type="ECO:0000313" key="5">
    <source>
        <dbReference type="EMBL" id="BAQ17367.1"/>
    </source>
</evidence>
<reference evidence="5 6" key="1">
    <citation type="submission" date="2014-09" db="EMBL/GenBank/DDBJ databases">
        <title>Genome sequencing of Methyloceanibacter caenitepidi Gela4.</title>
        <authorList>
            <person name="Takeuchi M."/>
            <person name="Susumu S."/>
            <person name="Kamagata Y."/>
            <person name="Oshima K."/>
            <person name="Hattori M."/>
            <person name="Iwasaki W."/>
        </authorList>
    </citation>
    <scope>NUCLEOTIDE SEQUENCE [LARGE SCALE GENOMIC DNA]</scope>
    <source>
        <strain evidence="5 6">Gela4</strain>
    </source>
</reference>
<dbReference type="STRING" id="1384459.GL4_1916"/>
<dbReference type="HOGENOM" id="CLU_047522_1_1_5"/>
<dbReference type="AlphaFoldDB" id="A0A0A8K4E1"/>
<evidence type="ECO:0000256" key="3">
    <source>
        <dbReference type="ARBA" id="ARBA00023163"/>
    </source>
</evidence>
<dbReference type="Pfam" id="PF12625">
    <property type="entry name" value="Arabinose_bd"/>
    <property type="match status" value="1"/>
</dbReference>
<evidence type="ECO:0000259" key="4">
    <source>
        <dbReference type="PROSITE" id="PS01124"/>
    </source>
</evidence>
<dbReference type="GO" id="GO:0000976">
    <property type="term" value="F:transcription cis-regulatory region binding"/>
    <property type="evidence" value="ECO:0007669"/>
    <property type="project" value="TreeGrafter"/>
</dbReference>
<dbReference type="EMBL" id="AP014648">
    <property type="protein sequence ID" value="BAQ17367.1"/>
    <property type="molecule type" value="Genomic_DNA"/>
</dbReference>
<dbReference type="PANTHER" id="PTHR47894">
    <property type="entry name" value="HTH-TYPE TRANSCRIPTIONAL REGULATOR GADX"/>
    <property type="match status" value="1"/>
</dbReference>
<sequence>MLQESFAHNPRTLLHIAPYLLSRSVPPADIFKRVGVSPSALLNADGWVPRDLCFALGNELYAVTGDRFPGADIGRRFRLTDLGTWGVAVSGARTVREACQTAVSGVGLVHQGTDLRFDADGASGVLSMSFAGRSAAHPQQHILGALAVLRGIALRAGVPEAVGAQFVQPYERAGDRLEETFGPSLAFGCDRDGIVVDRAILDLPLPPFDRATRTTDPLETAKRLGLFVKELLPYGGVTIDRVARLLHLSRRTLQRRLRDFGFSFEELVDDVRRVEAIRRVVIGDESALEIAFMLGYSDQAHFSRAFRRWTGLSPRDYARRI</sequence>
<dbReference type="PANTHER" id="PTHR47894:SF1">
    <property type="entry name" value="HTH-TYPE TRANSCRIPTIONAL REGULATOR VQSM"/>
    <property type="match status" value="1"/>
</dbReference>
<feature type="domain" description="HTH araC/xylS-type" evidence="4">
    <location>
        <begin position="222"/>
        <end position="320"/>
    </location>
</feature>
<keyword evidence="1" id="KW-0805">Transcription regulation</keyword>
<dbReference type="Gene3D" id="1.10.10.60">
    <property type="entry name" value="Homeodomain-like"/>
    <property type="match status" value="1"/>
</dbReference>
<evidence type="ECO:0000256" key="1">
    <source>
        <dbReference type="ARBA" id="ARBA00023015"/>
    </source>
</evidence>
<dbReference type="InterPro" id="IPR020449">
    <property type="entry name" value="Tscrpt_reg_AraC-type_HTH"/>
</dbReference>
<dbReference type="GO" id="GO:0003700">
    <property type="term" value="F:DNA-binding transcription factor activity"/>
    <property type="evidence" value="ECO:0007669"/>
    <property type="project" value="InterPro"/>
</dbReference>
<keyword evidence="3" id="KW-0804">Transcription</keyword>
<accession>A0A0A8K4E1</accession>
<dbReference type="SUPFAM" id="SSF46689">
    <property type="entry name" value="Homeodomain-like"/>
    <property type="match status" value="1"/>
</dbReference>
<name>A0A0A8K4E1_9HYPH</name>
<dbReference type="InterPro" id="IPR032687">
    <property type="entry name" value="AraC-type_N"/>
</dbReference>
<keyword evidence="6" id="KW-1185">Reference proteome</keyword>
<protein>
    <submittedName>
        <fullName evidence="5">Transcriptional regulator, AraC family</fullName>
    </submittedName>
</protein>
<dbReference type="PROSITE" id="PS01124">
    <property type="entry name" value="HTH_ARAC_FAMILY_2"/>
    <property type="match status" value="1"/>
</dbReference>
<evidence type="ECO:0000256" key="2">
    <source>
        <dbReference type="ARBA" id="ARBA00023125"/>
    </source>
</evidence>
<dbReference type="SMART" id="SM00342">
    <property type="entry name" value="HTH_ARAC"/>
    <property type="match status" value="1"/>
</dbReference>
<dbReference type="KEGG" id="mcg:GL4_1916"/>
<dbReference type="PRINTS" id="PR00032">
    <property type="entry name" value="HTHARAC"/>
</dbReference>
<keyword evidence="2" id="KW-0238">DNA-binding</keyword>
<dbReference type="InterPro" id="IPR009057">
    <property type="entry name" value="Homeodomain-like_sf"/>
</dbReference>
<gene>
    <name evidence="5" type="ORF">GL4_1916</name>
</gene>
<evidence type="ECO:0000313" key="6">
    <source>
        <dbReference type="Proteomes" id="UP000031643"/>
    </source>
</evidence>
<dbReference type="Proteomes" id="UP000031643">
    <property type="component" value="Chromosome"/>
</dbReference>
<dbReference type="OrthoDB" id="9805730at2"/>
<dbReference type="GO" id="GO:0005829">
    <property type="term" value="C:cytosol"/>
    <property type="evidence" value="ECO:0007669"/>
    <property type="project" value="TreeGrafter"/>
</dbReference>
<organism evidence="5 6">
    <name type="scientific">Methyloceanibacter caenitepidi</name>
    <dbReference type="NCBI Taxonomy" id="1384459"/>
    <lineage>
        <taxon>Bacteria</taxon>
        <taxon>Pseudomonadati</taxon>
        <taxon>Pseudomonadota</taxon>
        <taxon>Alphaproteobacteria</taxon>
        <taxon>Hyphomicrobiales</taxon>
        <taxon>Hyphomicrobiaceae</taxon>
        <taxon>Methyloceanibacter</taxon>
    </lineage>
</organism>
<dbReference type="InterPro" id="IPR018060">
    <property type="entry name" value="HTH_AraC"/>
</dbReference>
<proteinExistence type="predicted"/>
<dbReference type="RefSeq" id="WP_045366875.1">
    <property type="nucleotide sequence ID" value="NZ_AP014648.1"/>
</dbReference>